<evidence type="ECO:0000256" key="6">
    <source>
        <dbReference type="ARBA" id="ARBA00038076"/>
    </source>
</evidence>
<dbReference type="InterPro" id="IPR050250">
    <property type="entry name" value="Macrolide_Exporter_MacB"/>
</dbReference>
<evidence type="ECO:0000259" key="8">
    <source>
        <dbReference type="Pfam" id="PF02687"/>
    </source>
</evidence>
<keyword evidence="3 7" id="KW-0812">Transmembrane</keyword>
<dbReference type="GO" id="GO:0005886">
    <property type="term" value="C:plasma membrane"/>
    <property type="evidence" value="ECO:0007669"/>
    <property type="project" value="UniProtKB-SubCell"/>
</dbReference>
<keyword evidence="11" id="KW-1185">Reference proteome</keyword>
<dbReference type="Proteomes" id="UP000320300">
    <property type="component" value="Unassembled WGS sequence"/>
</dbReference>
<comment type="similarity">
    <text evidence="6">Belongs to the ABC-4 integral membrane protein family.</text>
</comment>
<comment type="subcellular location">
    <subcellularLocation>
        <location evidence="1">Cell membrane</location>
        <topology evidence="1">Multi-pass membrane protein</topology>
    </subcellularLocation>
</comment>
<feature type="transmembrane region" description="Helical" evidence="7">
    <location>
        <begin position="20"/>
        <end position="42"/>
    </location>
</feature>
<evidence type="ECO:0000256" key="4">
    <source>
        <dbReference type="ARBA" id="ARBA00022989"/>
    </source>
</evidence>
<feature type="domain" description="MacB-like periplasmic core" evidence="9">
    <location>
        <begin position="85"/>
        <end position="231"/>
    </location>
</feature>
<keyword evidence="4 7" id="KW-1133">Transmembrane helix</keyword>
<dbReference type="InterPro" id="IPR025857">
    <property type="entry name" value="MacB_PCD"/>
</dbReference>
<dbReference type="OrthoDB" id="8769057at2"/>
<dbReference type="PANTHER" id="PTHR30572">
    <property type="entry name" value="MEMBRANE COMPONENT OF TRANSPORTER-RELATED"/>
    <property type="match status" value="1"/>
</dbReference>
<feature type="domain" description="ABC3 transporter permease C-terminal" evidence="8">
    <location>
        <begin position="273"/>
        <end position="384"/>
    </location>
</feature>
<evidence type="ECO:0000313" key="11">
    <source>
        <dbReference type="Proteomes" id="UP000320300"/>
    </source>
</evidence>
<name>A0A521CL17_9SPHI</name>
<keyword evidence="2" id="KW-1003">Cell membrane</keyword>
<evidence type="ECO:0000313" key="10">
    <source>
        <dbReference type="EMBL" id="SMO60139.1"/>
    </source>
</evidence>
<dbReference type="GO" id="GO:0022857">
    <property type="term" value="F:transmembrane transporter activity"/>
    <property type="evidence" value="ECO:0007669"/>
    <property type="project" value="TreeGrafter"/>
</dbReference>
<dbReference type="Pfam" id="PF02687">
    <property type="entry name" value="FtsX"/>
    <property type="match status" value="1"/>
</dbReference>
<dbReference type="EMBL" id="FXTN01000004">
    <property type="protein sequence ID" value="SMO60139.1"/>
    <property type="molecule type" value="Genomic_DNA"/>
</dbReference>
<keyword evidence="5 7" id="KW-0472">Membrane</keyword>
<protein>
    <submittedName>
        <fullName evidence="10">Putative ABC transport system permease protein</fullName>
    </submittedName>
</protein>
<dbReference type="PANTHER" id="PTHR30572:SF4">
    <property type="entry name" value="ABC TRANSPORTER PERMEASE YTRF"/>
    <property type="match status" value="1"/>
</dbReference>
<proteinExistence type="inferred from homology"/>
<gene>
    <name evidence="10" type="ORF">SAMN06265348_10434</name>
</gene>
<evidence type="ECO:0000256" key="5">
    <source>
        <dbReference type="ARBA" id="ARBA00023136"/>
    </source>
</evidence>
<dbReference type="Pfam" id="PF12704">
    <property type="entry name" value="MacB_PCD"/>
    <property type="match status" value="1"/>
</dbReference>
<feature type="transmembrane region" description="Helical" evidence="7">
    <location>
        <begin position="306"/>
        <end position="338"/>
    </location>
</feature>
<sequence length="391" mass="43296">MIKHLFKLIWNKKKENFLLISEILISFLVIFAVFSSITYNYLNYREPAGFKYDDVWMADLGSPVQGENKDSVMLVFANLKNALKGMPKVRDVSLSSNNVPFSSSMMGSGVEYGHVNIQSDMYRVDKDFAKVLQMKMQSGRWFNETDRNPVYLPVVLNAAAAMALTGSANAVGKLVKMEHQTLRVIGVADNLKDKSDFKTTSPGIYTLIDTSSIRGINTMLIKVSANADARFEDQMYRLIAGTTRAHNLQVAHLSEMRTKKNKEIIVPMVILLIISGFLIFNVALGLFGVLWYNISKRRSEIGLRRALGATAAGVSGQLLGEALVLATFSLIIGSFFAVQFPLLHVYDLPAGVYMIALLLSVLFIYLLVIVCALYPGKQAAAIHPAVALHED</sequence>
<dbReference type="AlphaFoldDB" id="A0A521CL17"/>
<reference evidence="10 11" key="1">
    <citation type="submission" date="2017-05" db="EMBL/GenBank/DDBJ databases">
        <authorList>
            <person name="Varghese N."/>
            <person name="Submissions S."/>
        </authorList>
    </citation>
    <scope>NUCLEOTIDE SEQUENCE [LARGE SCALE GENOMIC DNA]</scope>
    <source>
        <strain evidence="10 11">DSM 19036</strain>
    </source>
</reference>
<evidence type="ECO:0000256" key="3">
    <source>
        <dbReference type="ARBA" id="ARBA00022692"/>
    </source>
</evidence>
<feature type="transmembrane region" description="Helical" evidence="7">
    <location>
        <begin position="264"/>
        <end position="294"/>
    </location>
</feature>
<evidence type="ECO:0000259" key="9">
    <source>
        <dbReference type="Pfam" id="PF12704"/>
    </source>
</evidence>
<evidence type="ECO:0000256" key="2">
    <source>
        <dbReference type="ARBA" id="ARBA00022475"/>
    </source>
</evidence>
<dbReference type="RefSeq" id="WP_142527752.1">
    <property type="nucleotide sequence ID" value="NZ_CBCSJO010000001.1"/>
</dbReference>
<dbReference type="InterPro" id="IPR003838">
    <property type="entry name" value="ABC3_permease_C"/>
</dbReference>
<organism evidence="10 11">
    <name type="scientific">Pedobacter westerhofensis</name>
    <dbReference type="NCBI Taxonomy" id="425512"/>
    <lineage>
        <taxon>Bacteria</taxon>
        <taxon>Pseudomonadati</taxon>
        <taxon>Bacteroidota</taxon>
        <taxon>Sphingobacteriia</taxon>
        <taxon>Sphingobacteriales</taxon>
        <taxon>Sphingobacteriaceae</taxon>
        <taxon>Pedobacter</taxon>
    </lineage>
</organism>
<accession>A0A521CL17</accession>
<feature type="transmembrane region" description="Helical" evidence="7">
    <location>
        <begin position="350"/>
        <end position="374"/>
    </location>
</feature>
<evidence type="ECO:0000256" key="7">
    <source>
        <dbReference type="SAM" id="Phobius"/>
    </source>
</evidence>
<evidence type="ECO:0000256" key="1">
    <source>
        <dbReference type="ARBA" id="ARBA00004651"/>
    </source>
</evidence>